<proteinExistence type="inferred from homology"/>
<name>A0A975W6V4_9RHOB</name>
<organism evidence="9 10">
    <name type="scientific">Marinovum algicola</name>
    <dbReference type="NCBI Taxonomy" id="42444"/>
    <lineage>
        <taxon>Bacteria</taxon>
        <taxon>Pseudomonadati</taxon>
        <taxon>Pseudomonadota</taxon>
        <taxon>Alphaproteobacteria</taxon>
        <taxon>Rhodobacterales</taxon>
        <taxon>Roseobacteraceae</taxon>
        <taxon>Marinovum</taxon>
    </lineage>
</organism>
<evidence type="ECO:0000256" key="7">
    <source>
        <dbReference type="ARBA" id="ARBA00023136"/>
    </source>
</evidence>
<keyword evidence="7 8" id="KW-0472">Membrane</keyword>
<keyword evidence="6 8" id="KW-1133">Transmembrane helix</keyword>
<evidence type="ECO:0000256" key="8">
    <source>
        <dbReference type="RuleBase" id="RU363041"/>
    </source>
</evidence>
<sequence>MDPALLTLLGLAVFGAATLQAATGIGYGVIAGPIFLVALNGAEAIQISALHNLAIALILAPMLRGGVEKRVLLWLMAGSSAGIAFGLGLQSLLNVAALKLVAAAMVAFVAFTLVADMRRTAGRAKPPPAAVETASIGTLAGIMGGMLAMPGPLAATWMSLRAFDKTSVRATILAFFVFAYGANVLTYTLVSGFGTETLKLAAWLAPALILGIAAGSGVSRKLSEALFRKVLLVVLTATTAMLLLSL</sequence>
<gene>
    <name evidence="9" type="ORF">SAMN04487940_101517</name>
</gene>
<protein>
    <recommendedName>
        <fullName evidence="8">Probable membrane transporter protein</fullName>
    </recommendedName>
</protein>
<comment type="caution">
    <text evidence="9">The sequence shown here is derived from an EMBL/GenBank/DDBJ whole genome shotgun (WGS) entry which is preliminary data.</text>
</comment>
<dbReference type="InterPro" id="IPR052017">
    <property type="entry name" value="TSUP"/>
</dbReference>
<dbReference type="Proteomes" id="UP000182932">
    <property type="component" value="Unassembled WGS sequence"/>
</dbReference>
<evidence type="ECO:0000256" key="3">
    <source>
        <dbReference type="ARBA" id="ARBA00022448"/>
    </source>
</evidence>
<evidence type="ECO:0000256" key="4">
    <source>
        <dbReference type="ARBA" id="ARBA00022475"/>
    </source>
</evidence>
<keyword evidence="3" id="KW-0813">Transport</keyword>
<dbReference type="PANTHER" id="PTHR30269">
    <property type="entry name" value="TRANSMEMBRANE PROTEIN YFCA"/>
    <property type="match status" value="1"/>
</dbReference>
<dbReference type="EMBL" id="FNYY01000001">
    <property type="protein sequence ID" value="SEI65824.1"/>
    <property type="molecule type" value="Genomic_DNA"/>
</dbReference>
<dbReference type="InterPro" id="IPR002781">
    <property type="entry name" value="TM_pro_TauE-like"/>
</dbReference>
<keyword evidence="10" id="KW-1185">Reference proteome</keyword>
<dbReference type="GO" id="GO:0005886">
    <property type="term" value="C:plasma membrane"/>
    <property type="evidence" value="ECO:0007669"/>
    <property type="project" value="UniProtKB-SubCell"/>
</dbReference>
<feature type="transmembrane region" description="Helical" evidence="8">
    <location>
        <begin position="95"/>
        <end position="115"/>
    </location>
</feature>
<keyword evidence="4 8" id="KW-1003">Cell membrane</keyword>
<feature type="transmembrane region" description="Helical" evidence="8">
    <location>
        <begin position="71"/>
        <end position="89"/>
    </location>
</feature>
<keyword evidence="5 8" id="KW-0812">Transmembrane</keyword>
<dbReference type="RefSeq" id="WP_074834702.1">
    <property type="nucleotide sequence ID" value="NZ_CATLQZ010000004.1"/>
</dbReference>
<comment type="similarity">
    <text evidence="2 8">Belongs to the 4-toluene sulfonate uptake permease (TSUP) (TC 2.A.102) family.</text>
</comment>
<evidence type="ECO:0000313" key="10">
    <source>
        <dbReference type="Proteomes" id="UP000182932"/>
    </source>
</evidence>
<comment type="subcellular location">
    <subcellularLocation>
        <location evidence="1 8">Cell membrane</location>
        <topology evidence="1 8">Multi-pass membrane protein</topology>
    </subcellularLocation>
</comment>
<reference evidence="9 10" key="1">
    <citation type="submission" date="2016-10" db="EMBL/GenBank/DDBJ databases">
        <authorList>
            <person name="Varghese N."/>
            <person name="Submissions S."/>
        </authorList>
    </citation>
    <scope>NUCLEOTIDE SEQUENCE [LARGE SCALE GENOMIC DNA]</scope>
    <source>
        <strain evidence="9 10">FF3</strain>
    </source>
</reference>
<feature type="transmembrane region" description="Helical" evidence="8">
    <location>
        <begin position="31"/>
        <end position="59"/>
    </location>
</feature>
<evidence type="ECO:0000256" key="2">
    <source>
        <dbReference type="ARBA" id="ARBA00009142"/>
    </source>
</evidence>
<evidence type="ECO:0000256" key="5">
    <source>
        <dbReference type="ARBA" id="ARBA00022692"/>
    </source>
</evidence>
<evidence type="ECO:0000256" key="6">
    <source>
        <dbReference type="ARBA" id="ARBA00022989"/>
    </source>
</evidence>
<accession>A0A975W6V4</accession>
<feature type="transmembrane region" description="Helical" evidence="8">
    <location>
        <begin position="172"/>
        <end position="193"/>
    </location>
</feature>
<dbReference type="AlphaFoldDB" id="A0A975W6V4"/>
<evidence type="ECO:0000313" key="9">
    <source>
        <dbReference type="EMBL" id="SEI65824.1"/>
    </source>
</evidence>
<dbReference type="PANTHER" id="PTHR30269:SF37">
    <property type="entry name" value="MEMBRANE TRANSPORTER PROTEIN"/>
    <property type="match status" value="1"/>
</dbReference>
<feature type="transmembrane region" description="Helical" evidence="8">
    <location>
        <begin position="225"/>
        <end position="244"/>
    </location>
</feature>
<dbReference type="GeneID" id="80816783"/>
<dbReference type="Pfam" id="PF01925">
    <property type="entry name" value="TauE"/>
    <property type="match status" value="1"/>
</dbReference>
<feature type="transmembrane region" description="Helical" evidence="8">
    <location>
        <begin position="200"/>
        <end position="219"/>
    </location>
</feature>
<evidence type="ECO:0000256" key="1">
    <source>
        <dbReference type="ARBA" id="ARBA00004651"/>
    </source>
</evidence>